<dbReference type="InterPro" id="IPR001667">
    <property type="entry name" value="DDH_dom"/>
</dbReference>
<comment type="similarity">
    <text evidence="1">Belongs to the RecJ family.</text>
</comment>
<dbReference type="SUPFAM" id="SSF64182">
    <property type="entry name" value="DHH phosphoesterases"/>
    <property type="match status" value="1"/>
</dbReference>
<evidence type="ECO:0000256" key="3">
    <source>
        <dbReference type="ARBA" id="ARBA00022722"/>
    </source>
</evidence>
<evidence type="ECO:0000259" key="7">
    <source>
        <dbReference type="Pfam" id="PF02272"/>
    </source>
</evidence>
<proteinExistence type="inferred from homology"/>
<dbReference type="InterPro" id="IPR003156">
    <property type="entry name" value="DHHA1_dom"/>
</dbReference>
<organism evidence="9 10">
    <name type="scientific">Pectinatus haikarae</name>
    <dbReference type="NCBI Taxonomy" id="349096"/>
    <lineage>
        <taxon>Bacteria</taxon>
        <taxon>Bacillati</taxon>
        <taxon>Bacillota</taxon>
        <taxon>Negativicutes</taxon>
        <taxon>Selenomonadales</taxon>
        <taxon>Selenomonadaceae</taxon>
        <taxon>Pectinatus</taxon>
    </lineage>
</organism>
<evidence type="ECO:0000256" key="1">
    <source>
        <dbReference type="ARBA" id="ARBA00005915"/>
    </source>
</evidence>
<dbReference type="Pfam" id="PF02272">
    <property type="entry name" value="DHHA1"/>
    <property type="match status" value="1"/>
</dbReference>
<gene>
    <name evidence="9" type="ORF">J2S01_000437</name>
</gene>
<dbReference type="Gene3D" id="3.10.310.30">
    <property type="match status" value="1"/>
</dbReference>
<reference evidence="9 10" key="1">
    <citation type="submission" date="2023-07" db="EMBL/GenBank/DDBJ databases">
        <title>Genomic Encyclopedia of Type Strains, Phase IV (KMG-IV): sequencing the most valuable type-strain genomes for metagenomic binning, comparative biology and taxonomic classification.</title>
        <authorList>
            <person name="Goeker M."/>
        </authorList>
    </citation>
    <scope>NUCLEOTIDE SEQUENCE [LARGE SCALE GENOMIC DNA]</scope>
    <source>
        <strain evidence="9 10">DSM 16980</strain>
    </source>
</reference>
<dbReference type="Proteomes" id="UP001239167">
    <property type="component" value="Unassembled WGS sequence"/>
</dbReference>
<keyword evidence="10" id="KW-1185">Reference proteome</keyword>
<dbReference type="EMBL" id="JAUSUE010000002">
    <property type="protein sequence ID" value="MDQ0202744.1"/>
    <property type="molecule type" value="Genomic_DNA"/>
</dbReference>
<keyword evidence="4 9" id="KW-0378">Hydrolase</keyword>
<accession>A0ABT9Y4I2</accession>
<dbReference type="PANTHER" id="PTHR30255">
    <property type="entry name" value="SINGLE-STRANDED-DNA-SPECIFIC EXONUCLEASE RECJ"/>
    <property type="match status" value="1"/>
</dbReference>
<feature type="domain" description="RecJ OB" evidence="8">
    <location>
        <begin position="451"/>
        <end position="553"/>
    </location>
</feature>
<feature type="domain" description="DHHA1" evidence="7">
    <location>
        <begin position="340"/>
        <end position="433"/>
    </location>
</feature>
<dbReference type="Pfam" id="PF17768">
    <property type="entry name" value="RecJ_OB"/>
    <property type="match status" value="1"/>
</dbReference>
<dbReference type="Pfam" id="PF01368">
    <property type="entry name" value="DHH"/>
    <property type="match status" value="1"/>
</dbReference>
<evidence type="ECO:0000259" key="8">
    <source>
        <dbReference type="Pfam" id="PF17768"/>
    </source>
</evidence>
<dbReference type="InterPro" id="IPR041122">
    <property type="entry name" value="RecJ_OB"/>
</dbReference>
<protein>
    <recommendedName>
        <fullName evidence="2">Single-stranded-DNA-specific exonuclease RecJ</fullName>
    </recommendedName>
</protein>
<sequence>MKKKWNISPADAAGQRLWAEKLNISPAAAGVLLKRGWTLQNAQAFLNVQEQNFYDPFLLPNMQAAVARIKAAIFKKDLITIFGDYDVDGITATAVLYKTLKELGALVEYYLPDRQSEGYGVHKQSIDKFIGQTNLLITVDCGIRSTEEMEYAGNYMDVIVTDHHLPGPQLPAAVAVIDPKRDDSCYPDENLAGVGVAFKLCQALWQNVKNEEFTKYLDIVALGTVADIVPLLNENRKIVKSGLTAIENTGLIELIKLCGLKKENITAGHIGFVLGPRLNAAGRLKHAGIGVELLLTEDREKASELAKYLDDENKIRQSLVESTFAEAVKTVHANNYDKTTAIVAAGQNWHPGIIGIVASRLVEEFYRPTVVISLNEEAIGKGSCRSIRGFNICDALSASDDVLEAFGGHAMAAGLTINKTKVELFRKKFTQYADDFLTEENLQPLLEIAEVLHPEEVTKKLITDIAQLEPFGVGNPAPLFLCGGVQAKNPKRLGKNGEHLKFVFSVKDRLYTALGWGFGEFADKLANKNAIFVFHPEINIWNGKEQIQFNIKDIKMDERKYPSHDEIGLFYIFLKKTLSAGKTARLDTDTIRKAYTHFSAKAITAEEIEYCLQVLSEINIINFNKTDHSIELLPLPKEKKNINTSKTFLQQYI</sequence>
<comment type="caution">
    <text evidence="9">The sequence shown here is derived from an EMBL/GenBank/DDBJ whole genome shotgun (WGS) entry which is preliminary data.</text>
</comment>
<dbReference type="InterPro" id="IPR004610">
    <property type="entry name" value="RecJ"/>
</dbReference>
<evidence type="ECO:0000313" key="10">
    <source>
        <dbReference type="Proteomes" id="UP001239167"/>
    </source>
</evidence>
<name>A0ABT9Y4I2_9FIRM</name>
<evidence type="ECO:0000313" key="9">
    <source>
        <dbReference type="EMBL" id="MDQ0202744.1"/>
    </source>
</evidence>
<dbReference type="NCBIfam" id="TIGR00644">
    <property type="entry name" value="recJ"/>
    <property type="match status" value="1"/>
</dbReference>
<dbReference type="InterPro" id="IPR038763">
    <property type="entry name" value="DHH_sf"/>
</dbReference>
<evidence type="ECO:0000259" key="6">
    <source>
        <dbReference type="Pfam" id="PF01368"/>
    </source>
</evidence>
<dbReference type="RefSeq" id="WP_307222669.1">
    <property type="nucleotide sequence ID" value="NZ_CP116940.1"/>
</dbReference>
<dbReference type="PANTHER" id="PTHR30255:SF2">
    <property type="entry name" value="SINGLE-STRANDED-DNA-SPECIFIC EXONUCLEASE RECJ"/>
    <property type="match status" value="1"/>
</dbReference>
<feature type="domain" description="DDH" evidence="6">
    <location>
        <begin position="79"/>
        <end position="224"/>
    </location>
</feature>
<dbReference type="Gene3D" id="3.90.1640.30">
    <property type="match status" value="1"/>
</dbReference>
<dbReference type="InterPro" id="IPR051673">
    <property type="entry name" value="SSDNA_exonuclease_RecJ"/>
</dbReference>
<dbReference type="GO" id="GO:0004527">
    <property type="term" value="F:exonuclease activity"/>
    <property type="evidence" value="ECO:0007669"/>
    <property type="project" value="UniProtKB-KW"/>
</dbReference>
<keyword evidence="3" id="KW-0540">Nuclease</keyword>
<evidence type="ECO:0000256" key="5">
    <source>
        <dbReference type="ARBA" id="ARBA00022839"/>
    </source>
</evidence>
<evidence type="ECO:0000256" key="4">
    <source>
        <dbReference type="ARBA" id="ARBA00022801"/>
    </source>
</evidence>
<keyword evidence="5 9" id="KW-0269">Exonuclease</keyword>
<evidence type="ECO:0000256" key="2">
    <source>
        <dbReference type="ARBA" id="ARBA00019841"/>
    </source>
</evidence>